<reference evidence="1 2" key="1">
    <citation type="submission" date="2020-05" db="EMBL/GenBank/DDBJ databases">
        <title>Horizontal transmission and recombination maintain forever young bacterial symbiont genomes.</title>
        <authorList>
            <person name="Russell S.L."/>
            <person name="Pepper-Tunick E."/>
            <person name="Svedberg J."/>
            <person name="Byrne A."/>
            <person name="Ruelas Castillo J."/>
            <person name="Vollmers C."/>
            <person name="Beinart R.A."/>
            <person name="Corbett-Detig R."/>
        </authorList>
    </citation>
    <scope>NUCLEOTIDE SEQUENCE [LARGE SCALE GENOMIC DNA]</scope>
    <source>
        <strain evidence="1">4727-3</strain>
    </source>
</reference>
<evidence type="ECO:0000313" key="1">
    <source>
        <dbReference type="EMBL" id="NYT47612.1"/>
    </source>
</evidence>
<name>A0A7Z0MQN3_9GAMM</name>
<evidence type="ECO:0000313" key="2">
    <source>
        <dbReference type="Proteomes" id="UP000537890"/>
    </source>
</evidence>
<sequence length="164" mass="18261">MTDHSIDLCVTGIANVKLNPQDRLYPYPQLEKRVFDIGSPEQNPAYFSEISQPPGNLNPALIQMPVLAGKFRGGIPWLFTQTSEEFVPQMFKNWANSINRFKRVFKTGKLPTHYLGKNKRAMYQASSTSTTGIQPGCSITDGEDNSMGTVVLAAQQDNTTKITF</sequence>
<dbReference type="EMBL" id="JACCHS010000189">
    <property type="protein sequence ID" value="NYT47612.1"/>
    <property type="molecule type" value="Genomic_DNA"/>
</dbReference>
<dbReference type="Proteomes" id="UP000537890">
    <property type="component" value="Unassembled WGS sequence"/>
</dbReference>
<accession>A0A7Z0MQN3</accession>
<proteinExistence type="predicted"/>
<organism evidence="1 2">
    <name type="scientific">Candidatus Methanofishera endochildressiae</name>
    <dbReference type="NCBI Taxonomy" id="2738884"/>
    <lineage>
        <taxon>Bacteria</taxon>
        <taxon>Pseudomonadati</taxon>
        <taxon>Pseudomonadota</taxon>
        <taxon>Gammaproteobacteria</taxon>
        <taxon>Candidatus Methanofishera</taxon>
    </lineage>
</organism>
<protein>
    <submittedName>
        <fullName evidence="1">Uncharacterized protein</fullName>
    </submittedName>
</protein>
<comment type="caution">
    <text evidence="1">The sequence shown here is derived from an EMBL/GenBank/DDBJ whole genome shotgun (WGS) entry which is preliminary data.</text>
</comment>
<dbReference type="AlphaFoldDB" id="A0A7Z0MQN3"/>
<gene>
    <name evidence="1" type="ORF">H0A75_08745</name>
</gene>